<gene>
    <name evidence="1" type="ORF">LSAA_11947</name>
</gene>
<sequence length="266" mass="30477">MAAISFEFQIKCQEDIWNRNSFKILIITQEGKRQKDKNHDSSNPFERQTNVNSSQVLFPLSITVLMILSSTPLLVESRSVVLPSPQCHPSIVQNMPDRYRKICDALATILDLSDAMDNYIDEKVLLEILDQYLVGGDVDPRENDLDHPLPFSLPLLPVFLNPIILSINLHYHGTTTTHLKREPSCANSRKQVRNQFREAENTAQIEPLLSNLELRQPPSNFKDMMPLMKSGVKRKEDVDHVFLRFGKKRLISMARVCTLSPPHQSY</sequence>
<organism evidence="1 2">
    <name type="scientific">Lepeophtheirus salmonis</name>
    <name type="common">Salmon louse</name>
    <name type="synonym">Caligus salmonis</name>
    <dbReference type="NCBI Taxonomy" id="72036"/>
    <lineage>
        <taxon>Eukaryota</taxon>
        <taxon>Metazoa</taxon>
        <taxon>Ecdysozoa</taxon>
        <taxon>Arthropoda</taxon>
        <taxon>Crustacea</taxon>
        <taxon>Multicrustacea</taxon>
        <taxon>Hexanauplia</taxon>
        <taxon>Copepoda</taxon>
        <taxon>Siphonostomatoida</taxon>
        <taxon>Caligidae</taxon>
        <taxon>Lepeophtheirus</taxon>
    </lineage>
</organism>
<dbReference type="AlphaFoldDB" id="A0A7R8D616"/>
<dbReference type="OrthoDB" id="6355109at2759"/>
<dbReference type="EMBL" id="HG994585">
    <property type="protein sequence ID" value="CAF2985203.1"/>
    <property type="molecule type" value="Genomic_DNA"/>
</dbReference>
<protein>
    <submittedName>
        <fullName evidence="1">(salmon louse) hypothetical protein</fullName>
    </submittedName>
</protein>
<proteinExistence type="predicted"/>
<dbReference type="Proteomes" id="UP000675881">
    <property type="component" value="Chromosome 6"/>
</dbReference>
<reference evidence="1" key="1">
    <citation type="submission" date="2021-02" db="EMBL/GenBank/DDBJ databases">
        <authorList>
            <person name="Bekaert M."/>
        </authorList>
    </citation>
    <scope>NUCLEOTIDE SEQUENCE</scope>
    <source>
        <strain evidence="1">IoA-00</strain>
    </source>
</reference>
<keyword evidence="2" id="KW-1185">Reference proteome</keyword>
<accession>A0A7R8D616</accession>
<evidence type="ECO:0000313" key="2">
    <source>
        <dbReference type="Proteomes" id="UP000675881"/>
    </source>
</evidence>
<evidence type="ECO:0000313" key="1">
    <source>
        <dbReference type="EMBL" id="CAF2985203.1"/>
    </source>
</evidence>
<name>A0A7R8D616_LEPSM</name>